<name>A0A5C2SSB5_9APHY</name>
<proteinExistence type="predicted"/>
<dbReference type="Proteomes" id="UP000313359">
    <property type="component" value="Unassembled WGS sequence"/>
</dbReference>
<keyword evidence="3" id="KW-1185">Reference proteome</keyword>
<reference evidence="2" key="1">
    <citation type="journal article" date="2018" name="Genome Biol. Evol.">
        <title>Genomics and development of Lentinus tigrinus, a white-rot wood-decaying mushroom with dimorphic fruiting bodies.</title>
        <authorList>
            <person name="Wu B."/>
            <person name="Xu Z."/>
            <person name="Knudson A."/>
            <person name="Carlson A."/>
            <person name="Chen N."/>
            <person name="Kovaka S."/>
            <person name="LaButti K."/>
            <person name="Lipzen A."/>
            <person name="Pennachio C."/>
            <person name="Riley R."/>
            <person name="Schakwitz W."/>
            <person name="Umezawa K."/>
            <person name="Ohm R.A."/>
            <person name="Grigoriev I.V."/>
            <person name="Nagy L.G."/>
            <person name="Gibbons J."/>
            <person name="Hibbett D."/>
        </authorList>
    </citation>
    <scope>NUCLEOTIDE SEQUENCE [LARGE SCALE GENOMIC DNA]</scope>
    <source>
        <strain evidence="2">ALCF2SS1-6</strain>
    </source>
</reference>
<keyword evidence="1" id="KW-0812">Transmembrane</keyword>
<accession>A0A5C2SSB5</accession>
<evidence type="ECO:0000313" key="2">
    <source>
        <dbReference type="EMBL" id="RPD65959.1"/>
    </source>
</evidence>
<feature type="transmembrane region" description="Helical" evidence="1">
    <location>
        <begin position="212"/>
        <end position="229"/>
    </location>
</feature>
<feature type="transmembrane region" description="Helical" evidence="1">
    <location>
        <begin position="241"/>
        <end position="261"/>
    </location>
</feature>
<gene>
    <name evidence="2" type="ORF">L227DRAFT_597335</name>
</gene>
<feature type="transmembrane region" description="Helical" evidence="1">
    <location>
        <begin position="100"/>
        <end position="133"/>
    </location>
</feature>
<keyword evidence="1" id="KW-1133">Transmembrane helix</keyword>
<protein>
    <submittedName>
        <fullName evidence="2">Uncharacterized protein</fullName>
    </submittedName>
</protein>
<feature type="transmembrane region" description="Helical" evidence="1">
    <location>
        <begin position="153"/>
        <end position="174"/>
    </location>
</feature>
<dbReference type="AlphaFoldDB" id="A0A5C2SSB5"/>
<dbReference type="OrthoDB" id="2738121at2759"/>
<keyword evidence="1" id="KW-0472">Membrane</keyword>
<sequence length="284" mass="31584">MDAIKRDDQLSLSDLESTAPDVKMGDHSSSTILMDQGLELSAKHDDTKNPELGPTMATRTASPPIVRLTEFGRRMQRRAQEKFEETYPHILDRLKRFLTLCGLTFMIIFIVMLASFVMALSHWFTVVFGHIFLRYSVPLSIDDAFDKTRLDNTMIFAVVGAFIVNLLPFITFVLSIPFTFDRTVLEGSAAPANEFIKRITPKNRYMLLLMKYAPRLLAGPVGCKIFWILDSDVPDDNTLDPLHAFMAGAAGEVVLTMMGLIKNALGKRKDAGDSSTAGSGTLPM</sequence>
<evidence type="ECO:0000256" key="1">
    <source>
        <dbReference type="SAM" id="Phobius"/>
    </source>
</evidence>
<dbReference type="EMBL" id="ML122251">
    <property type="protein sequence ID" value="RPD65959.1"/>
    <property type="molecule type" value="Genomic_DNA"/>
</dbReference>
<evidence type="ECO:0000313" key="3">
    <source>
        <dbReference type="Proteomes" id="UP000313359"/>
    </source>
</evidence>
<organism evidence="2 3">
    <name type="scientific">Lentinus tigrinus ALCF2SS1-6</name>
    <dbReference type="NCBI Taxonomy" id="1328759"/>
    <lineage>
        <taxon>Eukaryota</taxon>
        <taxon>Fungi</taxon>
        <taxon>Dikarya</taxon>
        <taxon>Basidiomycota</taxon>
        <taxon>Agaricomycotina</taxon>
        <taxon>Agaricomycetes</taxon>
        <taxon>Polyporales</taxon>
        <taxon>Polyporaceae</taxon>
        <taxon>Lentinus</taxon>
    </lineage>
</organism>